<dbReference type="EMBL" id="FPHL01000039">
    <property type="protein sequence ID" value="SFV65396.1"/>
    <property type="molecule type" value="Genomic_DNA"/>
</dbReference>
<feature type="domain" description="PTS EIIA type-1" evidence="7">
    <location>
        <begin position="28"/>
        <end position="132"/>
    </location>
</feature>
<evidence type="ECO:0000256" key="1">
    <source>
        <dbReference type="ARBA" id="ARBA00004496"/>
    </source>
</evidence>
<dbReference type="NCBIfam" id="TIGR00830">
    <property type="entry name" value="PTBA"/>
    <property type="match status" value="1"/>
</dbReference>
<evidence type="ECO:0000256" key="2">
    <source>
        <dbReference type="ARBA" id="ARBA00022448"/>
    </source>
</evidence>
<dbReference type="FunFam" id="2.70.70.10:FF:000001">
    <property type="entry name" value="PTS system glucose-specific IIA component"/>
    <property type="match status" value="1"/>
</dbReference>
<comment type="subcellular location">
    <subcellularLocation>
        <location evidence="1">Cytoplasm</location>
    </subcellularLocation>
</comment>
<organism evidence="8">
    <name type="scientific">hydrothermal vent metagenome</name>
    <dbReference type="NCBI Taxonomy" id="652676"/>
    <lineage>
        <taxon>unclassified sequences</taxon>
        <taxon>metagenomes</taxon>
        <taxon>ecological metagenomes</taxon>
    </lineage>
</organism>
<accession>A0A1W1CHX2</accession>
<dbReference type="Pfam" id="PF00358">
    <property type="entry name" value="PTS_EIIA_1"/>
    <property type="match status" value="1"/>
</dbReference>
<dbReference type="PANTHER" id="PTHR45008:SF1">
    <property type="entry name" value="PTS SYSTEM GLUCOSE-SPECIFIC EIIA COMPONENT"/>
    <property type="match status" value="1"/>
</dbReference>
<keyword evidence="4" id="KW-0808">Transferase</keyword>
<dbReference type="GO" id="GO:0005737">
    <property type="term" value="C:cytoplasm"/>
    <property type="evidence" value="ECO:0007669"/>
    <property type="project" value="UniProtKB-SubCell"/>
</dbReference>
<keyword evidence="5" id="KW-0598">Phosphotransferase system</keyword>
<gene>
    <name evidence="8" type="ORF">MNB_SV-10-1425</name>
</gene>
<evidence type="ECO:0000313" key="8">
    <source>
        <dbReference type="EMBL" id="SFV65396.1"/>
    </source>
</evidence>
<dbReference type="InterPro" id="IPR001127">
    <property type="entry name" value="PTS_EIIA_1_perm"/>
</dbReference>
<name>A0A1W1CHX2_9ZZZZ</name>
<proteinExistence type="predicted"/>
<keyword evidence="2" id="KW-0813">Transport</keyword>
<evidence type="ECO:0000259" key="7">
    <source>
        <dbReference type="PROSITE" id="PS51093"/>
    </source>
</evidence>
<dbReference type="InterPro" id="IPR011055">
    <property type="entry name" value="Dup_hybrid_motif"/>
</dbReference>
<evidence type="ECO:0000256" key="5">
    <source>
        <dbReference type="ARBA" id="ARBA00022683"/>
    </source>
</evidence>
<dbReference type="GO" id="GO:0016301">
    <property type="term" value="F:kinase activity"/>
    <property type="evidence" value="ECO:0007669"/>
    <property type="project" value="UniProtKB-KW"/>
</dbReference>
<dbReference type="SUPFAM" id="SSF51261">
    <property type="entry name" value="Duplicated hybrid motif"/>
    <property type="match status" value="1"/>
</dbReference>
<keyword evidence="3" id="KW-0762">Sugar transport</keyword>
<dbReference type="PANTHER" id="PTHR45008">
    <property type="entry name" value="PTS SYSTEM GLUCOSE-SPECIFIC EIIA COMPONENT"/>
    <property type="match status" value="1"/>
</dbReference>
<evidence type="ECO:0000256" key="4">
    <source>
        <dbReference type="ARBA" id="ARBA00022679"/>
    </source>
</evidence>
<evidence type="ECO:0000256" key="6">
    <source>
        <dbReference type="ARBA" id="ARBA00022777"/>
    </source>
</evidence>
<dbReference type="GO" id="GO:0009401">
    <property type="term" value="P:phosphoenolpyruvate-dependent sugar phosphotransferase system"/>
    <property type="evidence" value="ECO:0007669"/>
    <property type="project" value="UniProtKB-KW"/>
</dbReference>
<dbReference type="PROSITE" id="PS51093">
    <property type="entry name" value="PTS_EIIA_TYPE_1"/>
    <property type="match status" value="1"/>
</dbReference>
<evidence type="ECO:0000256" key="3">
    <source>
        <dbReference type="ARBA" id="ARBA00022597"/>
    </source>
</evidence>
<protein>
    <submittedName>
        <fullName evidence="8">PTS system, glucose-specific IIA component</fullName>
    </submittedName>
</protein>
<keyword evidence="6" id="KW-0418">Kinase</keyword>
<dbReference type="Gene3D" id="2.70.70.10">
    <property type="entry name" value="Glucose Permease (Domain IIA)"/>
    <property type="match status" value="1"/>
</dbReference>
<reference evidence="8" key="1">
    <citation type="submission" date="2016-10" db="EMBL/GenBank/DDBJ databases">
        <authorList>
            <person name="de Groot N.N."/>
        </authorList>
    </citation>
    <scope>NUCLEOTIDE SEQUENCE</scope>
</reference>
<dbReference type="AlphaFoldDB" id="A0A1W1CHX2"/>
<sequence length="156" mass="17203">MFGFLKRKNREILSPVDGQVIEIEKVDDEVFSAKMVGDGVAVIPVSNTFCAPIDGTITKIFTTNHAYSIKSNKDLEVMVHIGLDTVSLNGEGFERLANEGDEIKAGDPVIRVDLPYITEHAKDIVTPVIVSDESDVREIEKTIKIVKCADLIMEVK</sequence>
<dbReference type="InterPro" id="IPR050890">
    <property type="entry name" value="PTS_EIIA_component"/>
</dbReference>